<evidence type="ECO:0000256" key="1">
    <source>
        <dbReference type="SAM" id="MobiDB-lite"/>
    </source>
</evidence>
<evidence type="ECO:0000313" key="4">
    <source>
        <dbReference type="EMBL" id="KQL46547.1"/>
    </source>
</evidence>
<dbReference type="SUPFAM" id="SSF49373">
    <property type="entry name" value="Invasin/intimin cell-adhesion fragments"/>
    <property type="match status" value="2"/>
</dbReference>
<name>A0ABR5N7X1_BRECH</name>
<feature type="region of interest" description="Disordered" evidence="1">
    <location>
        <begin position="34"/>
        <end position="53"/>
    </location>
</feature>
<evidence type="ECO:0000256" key="2">
    <source>
        <dbReference type="SAM" id="SignalP"/>
    </source>
</evidence>
<dbReference type="EMBL" id="LJJB01000010">
    <property type="protein sequence ID" value="KQL46547.1"/>
    <property type="molecule type" value="Genomic_DNA"/>
</dbReference>
<evidence type="ECO:0000313" key="5">
    <source>
        <dbReference type="Proteomes" id="UP000051063"/>
    </source>
</evidence>
<dbReference type="InterPro" id="IPR003343">
    <property type="entry name" value="Big_2"/>
</dbReference>
<dbReference type="SMART" id="SM00635">
    <property type="entry name" value="BID_2"/>
    <property type="match status" value="2"/>
</dbReference>
<feature type="chain" id="PRO_5045675432" description="BIG2 domain-containing protein" evidence="2">
    <location>
        <begin position="32"/>
        <end position="616"/>
    </location>
</feature>
<feature type="domain" description="BIG2" evidence="3">
    <location>
        <begin position="156"/>
        <end position="242"/>
    </location>
</feature>
<dbReference type="Proteomes" id="UP000051063">
    <property type="component" value="Unassembled WGS sequence"/>
</dbReference>
<comment type="caution">
    <text evidence="4">The sequence shown here is derived from an EMBL/GenBank/DDBJ whole genome shotgun (WGS) entry which is preliminary data.</text>
</comment>
<sequence length="616" mass="65691">MSLGPSKLKKLSMMYLAIIILLFSISPQALAETAPAGNSQSNSDTVEEISDSTEATEAAIESLKVTNGTISLILSDPPQKTPTSKDFAFTQKTDAGKKQKLSVRDFKWDKGSHTAFFSFSPISAKKEAQEVEIEAVYEESHTTEQYTIAKKGAKVEAISIFVVGQNRELTLGSKDNTTLKLVAVPTDENGYFVSGEKETWKSSNTKVARIYSGGIVKAVGVGTADITVTIGGKKDTFDDIKVLPAPAKLKSVTAVNGLATVLLDGTPSSEPQRQDFTLRVEDSEGSDELDITDFRWDDKKNKALLQFERISPSTSTRYAKVSVEYKGITKKSRSFSIPKISSDVKTVEIVNQADDADLVVGSSDDDTLQLEAIAKDKSGNPVKGTYVQWTSSNKKVAVVDPSGKVTALGKGTATISVTIDGKKDSIEVDVKASGNQPLLQLEVLSIPEASANDGSINGKQTVTVENGKLAKDLSAADVTMKNLPSGLDIQLDRISDTTFTISFTGRAKNHAARDSGNDLQIIIAKNKVLGAEADVVSPKFGIAFSDPVISVPSIPSATFGSSLDGQTVSGKTFLNVKITATNFTLKDCHIKGTLTISASSDITLEDVVIDGPIIIE</sequence>
<protein>
    <recommendedName>
        <fullName evidence="3">BIG2 domain-containing protein</fullName>
    </recommendedName>
</protein>
<keyword evidence="2" id="KW-0732">Signal</keyword>
<dbReference type="Pfam" id="PF02368">
    <property type="entry name" value="Big_2"/>
    <property type="match status" value="1"/>
</dbReference>
<gene>
    <name evidence="4" type="ORF">AN963_16620</name>
</gene>
<feature type="domain" description="BIG2" evidence="3">
    <location>
        <begin position="343"/>
        <end position="429"/>
    </location>
</feature>
<dbReference type="InterPro" id="IPR008964">
    <property type="entry name" value="Invasin/intimin_cell_adhesion"/>
</dbReference>
<accession>A0ABR5N7X1</accession>
<feature type="signal peptide" evidence="2">
    <location>
        <begin position="1"/>
        <end position="31"/>
    </location>
</feature>
<proteinExistence type="predicted"/>
<keyword evidence="5" id="KW-1185">Reference proteome</keyword>
<dbReference type="RefSeq" id="WP_055745642.1">
    <property type="nucleotide sequence ID" value="NZ_LJJB01000010.1"/>
</dbReference>
<organism evidence="4 5">
    <name type="scientific">Brevibacillus choshinensis</name>
    <dbReference type="NCBI Taxonomy" id="54911"/>
    <lineage>
        <taxon>Bacteria</taxon>
        <taxon>Bacillati</taxon>
        <taxon>Bacillota</taxon>
        <taxon>Bacilli</taxon>
        <taxon>Bacillales</taxon>
        <taxon>Paenibacillaceae</taxon>
        <taxon>Brevibacillus</taxon>
    </lineage>
</organism>
<reference evidence="4 5" key="1">
    <citation type="submission" date="2015-09" db="EMBL/GenBank/DDBJ databases">
        <title>Genome sequencing project for genomic taxonomy and phylogenomics of Bacillus-like bacteria.</title>
        <authorList>
            <person name="Liu B."/>
            <person name="Wang J."/>
            <person name="Zhu Y."/>
            <person name="Liu G."/>
            <person name="Chen Q."/>
            <person name="Chen Z."/>
            <person name="Lan J."/>
            <person name="Che J."/>
            <person name="Ge C."/>
            <person name="Shi H."/>
            <person name="Pan Z."/>
            <person name="Liu X."/>
        </authorList>
    </citation>
    <scope>NUCLEOTIDE SEQUENCE [LARGE SCALE GENOMIC DNA]</scope>
    <source>
        <strain evidence="4 5">DSM 8552</strain>
    </source>
</reference>
<evidence type="ECO:0000259" key="3">
    <source>
        <dbReference type="SMART" id="SM00635"/>
    </source>
</evidence>
<dbReference type="Gene3D" id="2.60.40.1080">
    <property type="match status" value="2"/>
</dbReference>